<evidence type="ECO:0000313" key="2">
    <source>
        <dbReference type="EMBL" id="MVQ31884.1"/>
    </source>
</evidence>
<keyword evidence="3" id="KW-1185">Reference proteome</keyword>
<dbReference type="InterPro" id="IPR000182">
    <property type="entry name" value="GNAT_dom"/>
</dbReference>
<dbReference type="AlphaFoldDB" id="A0A6N8IY36"/>
<evidence type="ECO:0000259" key="1">
    <source>
        <dbReference type="PROSITE" id="PS51186"/>
    </source>
</evidence>
<dbReference type="PROSITE" id="PS51186">
    <property type="entry name" value="GNAT"/>
    <property type="match status" value="1"/>
</dbReference>
<proteinExistence type="predicted"/>
<evidence type="ECO:0000313" key="3">
    <source>
        <dbReference type="Proteomes" id="UP000469385"/>
    </source>
</evidence>
<sequence length="186" mass="21311">MPEAIEVDTERLRLRQWRESDRLPFAAMNADPQVMEFFPALQSRQASDASIDAWQAQFVERGWSNWAVERLTDGVFIGFVGLSIPRRTLPFSPCVEVGWRLARSYWGCGYATEGGRAALRMGFERLALDEIVSFTSIGNLRSRAVMERLGMHDAHADFEHPGVPEEHPLRLHCLYRMTRMQWAGAR</sequence>
<dbReference type="PANTHER" id="PTHR43792">
    <property type="entry name" value="GNAT FAMILY, PUTATIVE (AFU_ORTHOLOGUE AFUA_3G00765)-RELATED-RELATED"/>
    <property type="match status" value="1"/>
</dbReference>
<dbReference type="SUPFAM" id="SSF55729">
    <property type="entry name" value="Acyl-CoA N-acyltransferases (Nat)"/>
    <property type="match status" value="1"/>
</dbReference>
<dbReference type="Pfam" id="PF13302">
    <property type="entry name" value="Acetyltransf_3"/>
    <property type="match status" value="1"/>
</dbReference>
<dbReference type="RefSeq" id="WP_157400806.1">
    <property type="nucleotide sequence ID" value="NZ_WSEL01000009.1"/>
</dbReference>
<protein>
    <submittedName>
        <fullName evidence="2">GNAT family N-acetyltransferase</fullName>
    </submittedName>
</protein>
<dbReference type="PANTHER" id="PTHR43792:SF1">
    <property type="entry name" value="N-ACETYLTRANSFERASE DOMAIN-CONTAINING PROTEIN"/>
    <property type="match status" value="1"/>
</dbReference>
<name>A0A6N8IY36_9BURK</name>
<gene>
    <name evidence="2" type="ORF">GON04_20670</name>
</gene>
<organism evidence="2 3">
    <name type="scientific">Ramlibacter pinisoli</name>
    <dbReference type="NCBI Taxonomy" id="2682844"/>
    <lineage>
        <taxon>Bacteria</taxon>
        <taxon>Pseudomonadati</taxon>
        <taxon>Pseudomonadota</taxon>
        <taxon>Betaproteobacteria</taxon>
        <taxon>Burkholderiales</taxon>
        <taxon>Comamonadaceae</taxon>
        <taxon>Ramlibacter</taxon>
    </lineage>
</organism>
<accession>A0A6N8IY36</accession>
<dbReference type="GO" id="GO:0016747">
    <property type="term" value="F:acyltransferase activity, transferring groups other than amino-acyl groups"/>
    <property type="evidence" value="ECO:0007669"/>
    <property type="project" value="InterPro"/>
</dbReference>
<feature type="domain" description="N-acetyltransferase" evidence="1">
    <location>
        <begin position="12"/>
        <end position="170"/>
    </location>
</feature>
<keyword evidence="2" id="KW-0808">Transferase</keyword>
<dbReference type="EMBL" id="WSEL01000009">
    <property type="protein sequence ID" value="MVQ31884.1"/>
    <property type="molecule type" value="Genomic_DNA"/>
</dbReference>
<reference evidence="2 3" key="1">
    <citation type="submission" date="2019-12" db="EMBL/GenBank/DDBJ databases">
        <authorList>
            <person name="Huq M.A."/>
        </authorList>
    </citation>
    <scope>NUCLEOTIDE SEQUENCE [LARGE SCALE GENOMIC DNA]</scope>
    <source>
        <strain evidence="2 3">MAH-25</strain>
    </source>
</reference>
<dbReference type="InterPro" id="IPR051531">
    <property type="entry name" value="N-acetyltransferase"/>
</dbReference>
<dbReference type="Gene3D" id="3.40.630.30">
    <property type="match status" value="1"/>
</dbReference>
<comment type="caution">
    <text evidence="2">The sequence shown here is derived from an EMBL/GenBank/DDBJ whole genome shotgun (WGS) entry which is preliminary data.</text>
</comment>
<dbReference type="InterPro" id="IPR016181">
    <property type="entry name" value="Acyl_CoA_acyltransferase"/>
</dbReference>
<dbReference type="Proteomes" id="UP000469385">
    <property type="component" value="Unassembled WGS sequence"/>
</dbReference>